<protein>
    <submittedName>
        <fullName evidence="3">Uncharacterized protein</fullName>
    </submittedName>
</protein>
<feature type="transmembrane region" description="Helical" evidence="2">
    <location>
        <begin position="7"/>
        <end position="25"/>
    </location>
</feature>
<accession>A0A6C0LTF7</accession>
<feature type="transmembrane region" description="Helical" evidence="2">
    <location>
        <begin position="31"/>
        <end position="50"/>
    </location>
</feature>
<organism evidence="3">
    <name type="scientific">viral metagenome</name>
    <dbReference type="NCBI Taxonomy" id="1070528"/>
    <lineage>
        <taxon>unclassified sequences</taxon>
        <taxon>metagenomes</taxon>
        <taxon>organismal metagenomes</taxon>
    </lineage>
</organism>
<keyword evidence="2" id="KW-0812">Transmembrane</keyword>
<evidence type="ECO:0000313" key="3">
    <source>
        <dbReference type="EMBL" id="QHU33041.1"/>
    </source>
</evidence>
<dbReference type="AlphaFoldDB" id="A0A6C0LTF7"/>
<keyword evidence="2" id="KW-1133">Transmembrane helix</keyword>
<name>A0A6C0LTF7_9ZZZZ</name>
<sequence length="231" mass="26383">MISLQEIIKYVGLIAIIYFLVKAFSEDKLSTNQVLLLSLLILIVAAFVLYKSKNECIKIQPIQKNEHYQITDPPVTDSIYPGPENREEKLDSVEEDPSPLNGPNIDKDIRDFKDIMTIDKKTYAALIAEEQRAEDRIKNNYRDEMVYTSTHPFNTIPLGTQLYGYTYLPPENWFRAYERPPVCVTDKRCPVCPVAEGGKTSGLMEFDTSNNVVGPDGINLRYVKKILNKDK</sequence>
<evidence type="ECO:0000256" key="1">
    <source>
        <dbReference type="SAM" id="MobiDB-lite"/>
    </source>
</evidence>
<evidence type="ECO:0000256" key="2">
    <source>
        <dbReference type="SAM" id="Phobius"/>
    </source>
</evidence>
<proteinExistence type="predicted"/>
<keyword evidence="2" id="KW-0472">Membrane</keyword>
<reference evidence="3" key="1">
    <citation type="journal article" date="2020" name="Nature">
        <title>Giant virus diversity and host interactions through global metagenomics.</title>
        <authorList>
            <person name="Schulz F."/>
            <person name="Roux S."/>
            <person name="Paez-Espino D."/>
            <person name="Jungbluth S."/>
            <person name="Walsh D.A."/>
            <person name="Denef V.J."/>
            <person name="McMahon K.D."/>
            <person name="Konstantinidis K.T."/>
            <person name="Eloe-Fadrosh E.A."/>
            <person name="Kyrpides N.C."/>
            <person name="Woyke T."/>
        </authorList>
    </citation>
    <scope>NUCLEOTIDE SEQUENCE</scope>
    <source>
        <strain evidence="3">GVMAG-S-1014582-52</strain>
    </source>
</reference>
<feature type="region of interest" description="Disordered" evidence="1">
    <location>
        <begin position="71"/>
        <end position="104"/>
    </location>
</feature>
<dbReference type="EMBL" id="MN740556">
    <property type="protein sequence ID" value="QHU33041.1"/>
    <property type="molecule type" value="Genomic_DNA"/>
</dbReference>